<accession>A0A7G9GRB2</accession>
<evidence type="ECO:0000256" key="1">
    <source>
        <dbReference type="ARBA" id="ARBA00023235"/>
    </source>
</evidence>
<dbReference type="GO" id="GO:0005737">
    <property type="term" value="C:cytoplasm"/>
    <property type="evidence" value="ECO:0007669"/>
    <property type="project" value="InterPro"/>
</dbReference>
<dbReference type="GO" id="GO:0005996">
    <property type="term" value="P:monosaccharide metabolic process"/>
    <property type="evidence" value="ECO:0007669"/>
    <property type="project" value="InterPro"/>
</dbReference>
<name>A0A7G9GRB2_9FIRM</name>
<dbReference type="PANTHER" id="PTHR36120:SF1">
    <property type="entry name" value="L-FUCOSE ISOMERASE C-TERMINAL DOMAIN-CONTAINING PROTEIN"/>
    <property type="match status" value="1"/>
</dbReference>
<dbReference type="PANTHER" id="PTHR36120">
    <property type="entry name" value="FUCOSE ISOMERASE"/>
    <property type="match status" value="1"/>
</dbReference>
<dbReference type="GO" id="GO:0016861">
    <property type="term" value="F:intramolecular oxidoreductase activity, interconverting aldoses and ketoses"/>
    <property type="evidence" value="ECO:0007669"/>
    <property type="project" value="InterPro"/>
</dbReference>
<dbReference type="Proteomes" id="UP000515856">
    <property type="component" value="Chromosome"/>
</dbReference>
<keyword evidence="4" id="KW-1185">Reference proteome</keyword>
<keyword evidence="1" id="KW-0413">Isomerase</keyword>
<sequence length="479" mass="54698">MHKNSKVNEKLIVQPVFVSLMHQHRFMGPCRYGFGEELSYEFDHNAAEKDLAEFNSEIAENVDPNLVELLDTQFIEWHEDFAVPDDQVEKAIENNQKVDAYLISGTRLIAYVSTILAKRTNKPLFFCPLTSSKYSRLGGIDSTAHMKALGFKEMYNALNYDDLNRMFRLLRTRKAIRDTKLLFALRDNVISFGCVSSFINLQDITDRFGMEILNFNGLEFFKIMDEFTDEENNEAKRIADGLVKDANCMHMPAENVVNDTRFYVAVNKMLDLFNCSAFTIPCFEMCATRELDKRHLTFCLTNSLLKDGGIPAACAADVGSVVSLAILMNLTRKSPHMGNCMVNVKDLENNTMRILHDVCTKKMKGYDEPDLPIDYVSFTRGNWGTTMRYDFAKDKGNAITMINLSPRMDKMMIAKGEITGCDDFLTQECRHAVVFKVKDSTDFHRKEEDFGHHFAWVYGDYTQDLADFAKLMGMEAVIA</sequence>
<reference evidence="3 4" key="1">
    <citation type="submission" date="2020-08" db="EMBL/GenBank/DDBJ databases">
        <authorList>
            <person name="Liu C."/>
            <person name="Sun Q."/>
        </authorList>
    </citation>
    <scope>NUCLEOTIDE SEQUENCE [LARGE SCALE GENOMIC DNA]</scope>
    <source>
        <strain evidence="3 4">NSJ-61</strain>
    </source>
</reference>
<evidence type="ECO:0008006" key="5">
    <source>
        <dbReference type="Google" id="ProtNLM"/>
    </source>
</evidence>
<protein>
    <recommendedName>
        <fullName evidence="5">L-fucose isomerase</fullName>
    </recommendedName>
</protein>
<gene>
    <name evidence="3" type="ORF">H9Q80_05165</name>
</gene>
<organism evidence="3 4">
    <name type="scientific">[Eubacterium] hominis</name>
    <dbReference type="NCBI Taxonomy" id="2764325"/>
    <lineage>
        <taxon>Bacteria</taxon>
        <taxon>Bacillati</taxon>
        <taxon>Bacillota</taxon>
        <taxon>Erysipelotrichia</taxon>
        <taxon>Erysipelotrichales</taxon>
        <taxon>Erysipelotrichaceae</taxon>
        <taxon>Amedibacillus</taxon>
    </lineage>
</organism>
<evidence type="ECO:0000256" key="2">
    <source>
        <dbReference type="ARBA" id="ARBA00023277"/>
    </source>
</evidence>
<dbReference type="KEGG" id="ehn:H9Q80_05165"/>
<evidence type="ECO:0000313" key="3">
    <source>
        <dbReference type="EMBL" id="QNM13344.1"/>
    </source>
</evidence>
<dbReference type="SUPFAM" id="SSF53743">
    <property type="entry name" value="FucI/AraA N-terminal and middle domains"/>
    <property type="match status" value="1"/>
</dbReference>
<evidence type="ECO:0000313" key="4">
    <source>
        <dbReference type="Proteomes" id="UP000515856"/>
    </source>
</evidence>
<dbReference type="AlphaFoldDB" id="A0A7G9GRB2"/>
<proteinExistence type="predicted"/>
<dbReference type="InterPro" id="IPR009015">
    <property type="entry name" value="Fucose_isomerase_N/cen_sf"/>
</dbReference>
<dbReference type="EMBL" id="CP060636">
    <property type="protein sequence ID" value="QNM13344.1"/>
    <property type="molecule type" value="Genomic_DNA"/>
</dbReference>
<keyword evidence="2" id="KW-0119">Carbohydrate metabolism</keyword>
<dbReference type="RefSeq" id="WP_117536525.1">
    <property type="nucleotide sequence ID" value="NZ_CP060636.1"/>
</dbReference>